<organism evidence="1 2">
    <name type="scientific">Arctium lappa</name>
    <name type="common">Greater burdock</name>
    <name type="synonym">Lappa major</name>
    <dbReference type="NCBI Taxonomy" id="4217"/>
    <lineage>
        <taxon>Eukaryota</taxon>
        <taxon>Viridiplantae</taxon>
        <taxon>Streptophyta</taxon>
        <taxon>Embryophyta</taxon>
        <taxon>Tracheophyta</taxon>
        <taxon>Spermatophyta</taxon>
        <taxon>Magnoliopsida</taxon>
        <taxon>eudicotyledons</taxon>
        <taxon>Gunneridae</taxon>
        <taxon>Pentapetalae</taxon>
        <taxon>asterids</taxon>
        <taxon>campanulids</taxon>
        <taxon>Asterales</taxon>
        <taxon>Asteraceae</taxon>
        <taxon>Carduoideae</taxon>
        <taxon>Cardueae</taxon>
        <taxon>Arctiinae</taxon>
        <taxon>Arctium</taxon>
    </lineage>
</organism>
<gene>
    <name evidence="1" type="ORF">L6452_14724</name>
</gene>
<name>A0ACB9CLR2_ARCLA</name>
<reference evidence="1 2" key="2">
    <citation type="journal article" date="2022" name="Mol. Ecol. Resour.">
        <title>The genomes of chicory, endive, great burdock and yacon provide insights into Asteraceae paleo-polyploidization history and plant inulin production.</title>
        <authorList>
            <person name="Fan W."/>
            <person name="Wang S."/>
            <person name="Wang H."/>
            <person name="Wang A."/>
            <person name="Jiang F."/>
            <person name="Liu H."/>
            <person name="Zhao H."/>
            <person name="Xu D."/>
            <person name="Zhang Y."/>
        </authorList>
    </citation>
    <scope>NUCLEOTIDE SEQUENCE [LARGE SCALE GENOMIC DNA]</scope>
    <source>
        <strain evidence="2">cv. Niubang</strain>
    </source>
</reference>
<dbReference type="EMBL" id="CM042050">
    <property type="protein sequence ID" value="KAI3735232.1"/>
    <property type="molecule type" value="Genomic_DNA"/>
</dbReference>
<keyword evidence="2" id="KW-1185">Reference proteome</keyword>
<protein>
    <submittedName>
        <fullName evidence="1">Uncharacterized protein</fullName>
    </submittedName>
</protein>
<accession>A0ACB9CLR2</accession>
<evidence type="ECO:0000313" key="2">
    <source>
        <dbReference type="Proteomes" id="UP001055879"/>
    </source>
</evidence>
<comment type="caution">
    <text evidence="1">The sequence shown here is derived from an EMBL/GenBank/DDBJ whole genome shotgun (WGS) entry which is preliminary data.</text>
</comment>
<evidence type="ECO:0000313" key="1">
    <source>
        <dbReference type="EMBL" id="KAI3735232.1"/>
    </source>
</evidence>
<sequence>MQAEEDDRLCGGDDGFLVKVTSRYQLTQQESAKRIDKHYDFAVLIWNEQVDVVTHKAFPKKAIKFIPFQRFLQIIIQSMMDNNKHIPRRETTEKGPGNSMLYLKLSKVQFPMCMTIPVVVLAYEDQGVECVAKYVSDNALTVQPASKGPTNSATHASVVREGIETRNEQGQG</sequence>
<proteinExistence type="predicted"/>
<reference evidence="2" key="1">
    <citation type="journal article" date="2022" name="Mol. Ecol. Resour.">
        <title>The genomes of chicory, endive, great burdock and yacon provide insights into Asteraceae palaeo-polyploidization history and plant inulin production.</title>
        <authorList>
            <person name="Fan W."/>
            <person name="Wang S."/>
            <person name="Wang H."/>
            <person name="Wang A."/>
            <person name="Jiang F."/>
            <person name="Liu H."/>
            <person name="Zhao H."/>
            <person name="Xu D."/>
            <person name="Zhang Y."/>
        </authorList>
    </citation>
    <scope>NUCLEOTIDE SEQUENCE [LARGE SCALE GENOMIC DNA]</scope>
    <source>
        <strain evidence="2">cv. Niubang</strain>
    </source>
</reference>
<dbReference type="Proteomes" id="UP001055879">
    <property type="component" value="Linkage Group LG04"/>
</dbReference>